<comment type="similarity">
    <text evidence="1">Belongs to the IF-3 family.</text>
</comment>
<dbReference type="InterPro" id="IPR036788">
    <property type="entry name" value="T_IF-3_C_sf"/>
</dbReference>
<dbReference type="SUPFAM" id="SSF55200">
    <property type="entry name" value="Translation initiation factor IF3, C-terminal domain"/>
    <property type="match status" value="1"/>
</dbReference>
<dbReference type="EMBL" id="JBBXJM010000005">
    <property type="protein sequence ID" value="KAL1407511.1"/>
    <property type="molecule type" value="Genomic_DNA"/>
</dbReference>
<dbReference type="RefSeq" id="XP_069207455.1">
    <property type="nucleotide sequence ID" value="XM_069355384.1"/>
</dbReference>
<evidence type="ECO:0000256" key="1">
    <source>
        <dbReference type="ARBA" id="ARBA00005439"/>
    </source>
</evidence>
<feature type="region of interest" description="Disordered" evidence="4">
    <location>
        <begin position="222"/>
        <end position="246"/>
    </location>
</feature>
<dbReference type="PANTHER" id="PTHR10938">
    <property type="entry name" value="TRANSLATION INITIATION FACTOR IF-3"/>
    <property type="match status" value="1"/>
</dbReference>
<accession>A0ABR3PYH6</accession>
<keyword evidence="3" id="KW-0648">Protein biosynthesis</keyword>
<gene>
    <name evidence="5" type="ORF">Q8F55_006944</name>
</gene>
<evidence type="ECO:0000256" key="4">
    <source>
        <dbReference type="SAM" id="MobiDB-lite"/>
    </source>
</evidence>
<evidence type="ECO:0000256" key="2">
    <source>
        <dbReference type="ARBA" id="ARBA00022540"/>
    </source>
</evidence>
<proteinExistence type="inferred from homology"/>
<keyword evidence="2" id="KW-0396">Initiation factor</keyword>
<sequence>MLVDPWLLYGPPPPTAPGRRPPPPPVDPLKLVNGQIPFAKVQLVDEDNKLGDPTSLKLILKTFDHNVDVLRLVQVDPPVVKILNIEDEKTREREHEAKLRLSRRIAFEDKELQVPWHAAVGDLQHKANTARSLLEKGDRVHLVFARRAGGGQRQIITDADKEKIVALFAEALSPIASRWREDDRTRKAIWVSYWQPLEAIRTEVRKKILDGIVEKRVASLDKKEERRLREQEKQRKAAERAKAKGL</sequence>
<evidence type="ECO:0000256" key="3">
    <source>
        <dbReference type="ARBA" id="ARBA00022917"/>
    </source>
</evidence>
<protein>
    <submittedName>
        <fullName evidence="5">Uncharacterized protein</fullName>
    </submittedName>
</protein>
<dbReference type="Proteomes" id="UP001565368">
    <property type="component" value="Unassembled WGS sequence"/>
</dbReference>
<reference evidence="5 6" key="1">
    <citation type="submission" date="2023-08" db="EMBL/GenBank/DDBJ databases">
        <title>Annotated Genome Sequence of Vanrija albida AlHP1.</title>
        <authorList>
            <person name="Herzog R."/>
        </authorList>
    </citation>
    <scope>NUCLEOTIDE SEQUENCE [LARGE SCALE GENOMIC DNA]</scope>
    <source>
        <strain evidence="5 6">AlHP1</strain>
    </source>
</reference>
<dbReference type="Gene3D" id="3.30.110.10">
    <property type="entry name" value="Translation initiation factor 3 (IF-3), C-terminal domain"/>
    <property type="match status" value="1"/>
</dbReference>
<keyword evidence="6" id="KW-1185">Reference proteome</keyword>
<dbReference type="PANTHER" id="PTHR10938:SF0">
    <property type="entry name" value="TRANSLATION INITIATION FACTOR IF-3, MITOCHONDRIAL"/>
    <property type="match status" value="1"/>
</dbReference>
<comment type="caution">
    <text evidence="5">The sequence shown here is derived from an EMBL/GenBank/DDBJ whole genome shotgun (WGS) entry which is preliminary data.</text>
</comment>
<name>A0ABR3PYH6_9TREE</name>
<dbReference type="GeneID" id="95987987"/>
<dbReference type="InterPro" id="IPR001288">
    <property type="entry name" value="Translation_initiation_fac_3"/>
</dbReference>
<evidence type="ECO:0000313" key="6">
    <source>
        <dbReference type="Proteomes" id="UP001565368"/>
    </source>
</evidence>
<evidence type="ECO:0000313" key="5">
    <source>
        <dbReference type="EMBL" id="KAL1407511.1"/>
    </source>
</evidence>
<organism evidence="5 6">
    <name type="scientific">Vanrija albida</name>
    <dbReference type="NCBI Taxonomy" id="181172"/>
    <lineage>
        <taxon>Eukaryota</taxon>
        <taxon>Fungi</taxon>
        <taxon>Dikarya</taxon>
        <taxon>Basidiomycota</taxon>
        <taxon>Agaricomycotina</taxon>
        <taxon>Tremellomycetes</taxon>
        <taxon>Trichosporonales</taxon>
        <taxon>Trichosporonaceae</taxon>
        <taxon>Vanrija</taxon>
    </lineage>
</organism>